<sequence>ARPLKRVIQRYLQDPLAVRLLEGTVNDGDKLTISCDGNGLKFTDTQLAAA</sequence>
<protein>
    <recommendedName>
        <fullName evidence="3">Clp ATPase C-terminal domain-containing protein</fullName>
    </recommendedName>
</protein>
<proteinExistence type="predicted"/>
<feature type="domain" description="Clp ATPase C-terminal" evidence="3">
    <location>
        <begin position="1"/>
        <end position="33"/>
    </location>
</feature>
<dbReference type="InterPro" id="IPR019489">
    <property type="entry name" value="Clp_ATPase_C"/>
</dbReference>
<feature type="non-terminal residue" evidence="4">
    <location>
        <position position="1"/>
    </location>
</feature>
<reference evidence="4" key="1">
    <citation type="submission" date="2018-05" db="EMBL/GenBank/DDBJ databases">
        <authorList>
            <person name="Lanie J.A."/>
            <person name="Ng W.-L."/>
            <person name="Kazmierczak K.M."/>
            <person name="Andrzejewski T.M."/>
            <person name="Davidsen T.M."/>
            <person name="Wayne K.J."/>
            <person name="Tettelin H."/>
            <person name="Glass J.I."/>
            <person name="Rusch D."/>
            <person name="Podicherti R."/>
            <person name="Tsui H.-C.T."/>
            <person name="Winkler M.E."/>
        </authorList>
    </citation>
    <scope>NUCLEOTIDE SEQUENCE</scope>
</reference>
<dbReference type="Pfam" id="PF10431">
    <property type="entry name" value="ClpB_D2-small"/>
    <property type="match status" value="1"/>
</dbReference>
<accession>A0A382XJP6</accession>
<dbReference type="EMBL" id="UINC01168173">
    <property type="protein sequence ID" value="SVD71070.1"/>
    <property type="molecule type" value="Genomic_DNA"/>
</dbReference>
<evidence type="ECO:0000256" key="2">
    <source>
        <dbReference type="ARBA" id="ARBA00022840"/>
    </source>
</evidence>
<gene>
    <name evidence="4" type="ORF">METZ01_LOCUS423924</name>
</gene>
<dbReference type="GO" id="GO:0005524">
    <property type="term" value="F:ATP binding"/>
    <property type="evidence" value="ECO:0007669"/>
    <property type="project" value="UniProtKB-KW"/>
</dbReference>
<dbReference type="Gene3D" id="1.10.8.60">
    <property type="match status" value="1"/>
</dbReference>
<evidence type="ECO:0000256" key="1">
    <source>
        <dbReference type="ARBA" id="ARBA00022741"/>
    </source>
</evidence>
<organism evidence="4">
    <name type="scientific">marine metagenome</name>
    <dbReference type="NCBI Taxonomy" id="408172"/>
    <lineage>
        <taxon>unclassified sequences</taxon>
        <taxon>metagenomes</taxon>
        <taxon>ecological metagenomes</taxon>
    </lineage>
</organism>
<name>A0A382XJP6_9ZZZZ</name>
<evidence type="ECO:0000313" key="4">
    <source>
        <dbReference type="EMBL" id="SVD71070.1"/>
    </source>
</evidence>
<keyword evidence="1" id="KW-0547">Nucleotide-binding</keyword>
<evidence type="ECO:0000259" key="3">
    <source>
        <dbReference type="Pfam" id="PF10431"/>
    </source>
</evidence>
<keyword evidence="2" id="KW-0067">ATP-binding</keyword>
<dbReference type="AlphaFoldDB" id="A0A382XJP6"/>